<accession>A0ABT7PCN7</accession>
<evidence type="ECO:0000256" key="16">
    <source>
        <dbReference type="HAMAP-Rule" id="MF_00427"/>
    </source>
</evidence>
<evidence type="ECO:0000256" key="14">
    <source>
        <dbReference type="ARBA" id="ARBA00023136"/>
    </source>
</evidence>
<dbReference type="PANTHER" id="PTHR37838:SF1">
    <property type="entry name" value="NA(+)-TRANSLOCATING NADH-QUINONE REDUCTASE SUBUNIT C"/>
    <property type="match status" value="1"/>
</dbReference>
<evidence type="ECO:0000256" key="9">
    <source>
        <dbReference type="ARBA" id="ARBA00022989"/>
    </source>
</evidence>
<feature type="modified residue" description="FMN phosphoryl threonine" evidence="16">
    <location>
        <position position="236"/>
    </location>
</feature>
<keyword evidence="10 16" id="KW-0520">NAD</keyword>
<evidence type="ECO:0000256" key="4">
    <source>
        <dbReference type="ARBA" id="ARBA00022553"/>
    </source>
</evidence>
<dbReference type="Pfam" id="PF04205">
    <property type="entry name" value="FMN_bind"/>
    <property type="match status" value="1"/>
</dbReference>
<dbReference type="PIRSF" id="PIRSF009437">
    <property type="entry name" value="NQR-1_subunit_C"/>
    <property type="match status" value="1"/>
</dbReference>
<keyword evidence="5 16" id="KW-0285">Flavoprotein</keyword>
<keyword evidence="13 16" id="KW-0830">Ubiquinone</keyword>
<keyword evidence="14 16" id="KW-0472">Membrane</keyword>
<evidence type="ECO:0000259" key="18">
    <source>
        <dbReference type="SMART" id="SM00900"/>
    </source>
</evidence>
<keyword evidence="20" id="KW-1185">Reference proteome</keyword>
<sequence>MPQRDSMLGTLLTATILCVVCSAVVSVAAVGLRDRQEQNKVLDRQKNILDATGLARGEYGLPAAELSKEQIEELTGWISEKLVDLETGEYVTDMDPADYDPREAAEKPDSSIAITDVVYDPGVDRREKIAKVYVVKKPGSEGDFQQIVLPVYGKGLWSTLYGYLALRSDLQTIQGLTFYQHAETPGLGGEVDNPAWKAQWEGQQLYDDEGQPAAIVAKGPAPSGSVYAVDGLSGATITSRGVTNLLRYWASENGYGPFISQLKDKQSDQSGS</sequence>
<keyword evidence="11 16" id="KW-0915">Sodium</keyword>
<dbReference type="EC" id="7.2.1.1" evidence="16 17"/>
<dbReference type="RefSeq" id="WP_149497286.1">
    <property type="nucleotide sequence ID" value="NZ_CP141221.1"/>
</dbReference>
<evidence type="ECO:0000256" key="8">
    <source>
        <dbReference type="ARBA" id="ARBA00022967"/>
    </source>
</evidence>
<dbReference type="NCBIfam" id="TIGR01938">
    <property type="entry name" value="nqrC"/>
    <property type="match status" value="1"/>
</dbReference>
<comment type="cofactor">
    <cofactor evidence="16 17">
        <name>FMN</name>
        <dbReference type="ChEBI" id="CHEBI:58210"/>
    </cofactor>
</comment>
<dbReference type="SMART" id="SM00900">
    <property type="entry name" value="FMN_bind"/>
    <property type="match status" value="1"/>
</dbReference>
<evidence type="ECO:0000256" key="10">
    <source>
        <dbReference type="ARBA" id="ARBA00023027"/>
    </source>
</evidence>
<comment type="subcellular location">
    <subcellularLocation>
        <location evidence="16">Cell membrane</location>
        <topology evidence="16">Single-pass membrane protein</topology>
    </subcellularLocation>
</comment>
<comment type="function">
    <text evidence="16">NQR complex catalyzes the reduction of ubiquinone-1 to ubiquinol by two successive reactions, coupled with the transport of Na(+) ions from the cytoplasm to the periplasm. NqrA to NqrE are probably involved in the second step, the conversion of ubisemiquinone to ubiquinol.</text>
</comment>
<keyword evidence="12 16" id="KW-0406">Ion transport</keyword>
<comment type="catalytic activity">
    <reaction evidence="16 17">
        <text>a ubiquinone + n Na(+)(in) + NADH + H(+) = a ubiquinol + n Na(+)(out) + NAD(+)</text>
        <dbReference type="Rhea" id="RHEA:47748"/>
        <dbReference type="Rhea" id="RHEA-COMP:9565"/>
        <dbReference type="Rhea" id="RHEA-COMP:9566"/>
        <dbReference type="ChEBI" id="CHEBI:15378"/>
        <dbReference type="ChEBI" id="CHEBI:16389"/>
        <dbReference type="ChEBI" id="CHEBI:17976"/>
        <dbReference type="ChEBI" id="CHEBI:29101"/>
        <dbReference type="ChEBI" id="CHEBI:57540"/>
        <dbReference type="ChEBI" id="CHEBI:57945"/>
        <dbReference type="EC" id="7.2.1.1"/>
    </reaction>
</comment>
<dbReference type="Proteomes" id="UP001239462">
    <property type="component" value="Unassembled WGS sequence"/>
</dbReference>
<protein>
    <recommendedName>
        <fullName evidence="16 17">Na(+)-translocating NADH-quinone reductase subunit C</fullName>
        <shortName evidence="16 17">Na(+)-NQR subunit C</shortName>
        <shortName evidence="16 17">Na(+)-translocating NQR subunit C</shortName>
        <ecNumber evidence="16 17">7.2.1.1</ecNumber>
    </recommendedName>
    <alternativeName>
        <fullName evidence="16 17">NQR complex subunit C</fullName>
    </alternativeName>
    <alternativeName>
        <fullName evidence="16 17">NQR-1 subunit C</fullName>
    </alternativeName>
</protein>
<keyword evidence="9 16" id="KW-1133">Transmembrane helix</keyword>
<dbReference type="NCBIfam" id="NF003749">
    <property type="entry name" value="PRK05346.1-5"/>
    <property type="match status" value="1"/>
</dbReference>
<evidence type="ECO:0000256" key="13">
    <source>
        <dbReference type="ARBA" id="ARBA00023075"/>
    </source>
</evidence>
<evidence type="ECO:0000256" key="5">
    <source>
        <dbReference type="ARBA" id="ARBA00022630"/>
    </source>
</evidence>
<evidence type="ECO:0000256" key="1">
    <source>
        <dbReference type="ARBA" id="ARBA00022448"/>
    </source>
</evidence>
<evidence type="ECO:0000313" key="20">
    <source>
        <dbReference type="Proteomes" id="UP001239462"/>
    </source>
</evidence>
<dbReference type="EMBL" id="JASZZN010000002">
    <property type="protein sequence ID" value="MDM4014265.1"/>
    <property type="molecule type" value="Genomic_DNA"/>
</dbReference>
<keyword evidence="8 16" id="KW-1278">Translocase</keyword>
<dbReference type="InterPro" id="IPR010204">
    <property type="entry name" value="NqrC"/>
</dbReference>
<dbReference type="PANTHER" id="PTHR37838">
    <property type="entry name" value="NA(+)-TRANSLOCATING NADH-QUINONE REDUCTASE SUBUNIT C"/>
    <property type="match status" value="1"/>
</dbReference>
<feature type="domain" description="FMN-binding" evidence="18">
    <location>
        <begin position="155"/>
        <end position="253"/>
    </location>
</feature>
<keyword evidence="1 16" id="KW-0813">Transport</keyword>
<keyword evidence="6 16" id="KW-0288">FMN</keyword>
<keyword evidence="15 16" id="KW-0739">Sodium transport</keyword>
<name>A0ABT7PCN7_9BACT</name>
<evidence type="ECO:0000313" key="19">
    <source>
        <dbReference type="EMBL" id="MDM4014265.1"/>
    </source>
</evidence>
<comment type="subunit">
    <text evidence="16 17">Composed of six subunits; NqrA, NqrB, NqrC, NqrD, NqrE and NqrF.</text>
</comment>
<keyword evidence="3" id="KW-0997">Cell inner membrane</keyword>
<evidence type="ECO:0000256" key="3">
    <source>
        <dbReference type="ARBA" id="ARBA00022519"/>
    </source>
</evidence>
<proteinExistence type="inferred from homology"/>
<evidence type="ECO:0000256" key="12">
    <source>
        <dbReference type="ARBA" id="ARBA00023065"/>
    </source>
</evidence>
<comment type="caution">
    <text evidence="16">Lacks conserved residue(s) required for the propagation of feature annotation.</text>
</comment>
<dbReference type="HAMAP" id="MF_00427">
    <property type="entry name" value="NqrC"/>
    <property type="match status" value="1"/>
</dbReference>
<keyword evidence="7 16" id="KW-0812">Transmembrane</keyword>
<gene>
    <name evidence="16" type="primary">nqrC</name>
    <name evidence="19" type="ORF">QTN89_02405</name>
</gene>
<comment type="caution">
    <text evidence="19">The sequence shown here is derived from an EMBL/GenBank/DDBJ whole genome shotgun (WGS) entry which is preliminary data.</text>
</comment>
<organism evidence="19 20">
    <name type="scientific">Roseiconus lacunae</name>
    <dbReference type="NCBI Taxonomy" id="2605694"/>
    <lineage>
        <taxon>Bacteria</taxon>
        <taxon>Pseudomonadati</taxon>
        <taxon>Planctomycetota</taxon>
        <taxon>Planctomycetia</taxon>
        <taxon>Pirellulales</taxon>
        <taxon>Pirellulaceae</taxon>
        <taxon>Roseiconus</taxon>
    </lineage>
</organism>
<evidence type="ECO:0000256" key="2">
    <source>
        <dbReference type="ARBA" id="ARBA00022475"/>
    </source>
</evidence>
<comment type="similarity">
    <text evidence="16 17">Belongs to the NqrC family.</text>
</comment>
<evidence type="ECO:0000256" key="6">
    <source>
        <dbReference type="ARBA" id="ARBA00022643"/>
    </source>
</evidence>
<keyword evidence="2 16" id="KW-1003">Cell membrane</keyword>
<keyword evidence="4 16" id="KW-0597">Phosphoprotein</keyword>
<dbReference type="InterPro" id="IPR007329">
    <property type="entry name" value="FMN-bd"/>
</dbReference>
<evidence type="ECO:0000256" key="11">
    <source>
        <dbReference type="ARBA" id="ARBA00023053"/>
    </source>
</evidence>
<evidence type="ECO:0000256" key="15">
    <source>
        <dbReference type="ARBA" id="ARBA00023201"/>
    </source>
</evidence>
<evidence type="ECO:0000256" key="17">
    <source>
        <dbReference type="PIRNR" id="PIRNR009437"/>
    </source>
</evidence>
<evidence type="ECO:0000256" key="7">
    <source>
        <dbReference type="ARBA" id="ARBA00022692"/>
    </source>
</evidence>
<reference evidence="19 20" key="1">
    <citation type="submission" date="2023-06" db="EMBL/GenBank/DDBJ databases">
        <title>Roseiconus lacunae JC819 isolated from Gulf of Mannar region, Tamil Nadu.</title>
        <authorList>
            <person name="Pk S."/>
            <person name="Ch S."/>
            <person name="Ch V.R."/>
        </authorList>
    </citation>
    <scope>NUCLEOTIDE SEQUENCE [LARGE SCALE GENOMIC DNA]</scope>
    <source>
        <strain evidence="19 20">JC819</strain>
    </source>
</reference>